<dbReference type="CDD" id="cd00452">
    <property type="entry name" value="KDPG_aldolase"/>
    <property type="match status" value="1"/>
</dbReference>
<name>A0ABY2USN8_9GAMM</name>
<dbReference type="InterPro" id="IPR031338">
    <property type="entry name" value="KDPG/KHG_AS_2"/>
</dbReference>
<dbReference type="Proteomes" id="UP000306791">
    <property type="component" value="Unassembled WGS sequence"/>
</dbReference>
<reference evidence="6 7" key="1">
    <citation type="submission" date="2019-05" db="EMBL/GenBank/DDBJ databases">
        <title>Microbulbifer harenosus sp. nov., an alginate-degrading bacterium isolated from coastal sand.</title>
        <authorList>
            <person name="Huang H."/>
            <person name="Mo K."/>
            <person name="Bao S."/>
        </authorList>
    </citation>
    <scope>NUCLEOTIDE SEQUENCE [LARGE SCALE GENOMIC DNA]</scope>
    <source>
        <strain evidence="6 7">HB161719</strain>
    </source>
</reference>
<proteinExistence type="inferred from homology"/>
<dbReference type="Gene3D" id="3.20.20.70">
    <property type="entry name" value="Aldolase class I"/>
    <property type="match status" value="1"/>
</dbReference>
<keyword evidence="4" id="KW-0456">Lyase</keyword>
<dbReference type="PROSITE" id="PS00160">
    <property type="entry name" value="ALDOLASE_KDPG_KHG_2"/>
    <property type="match status" value="1"/>
</dbReference>
<dbReference type="PANTHER" id="PTHR30246">
    <property type="entry name" value="2-KETO-3-DEOXY-6-PHOSPHOGLUCONATE ALDOLASE"/>
    <property type="match status" value="1"/>
</dbReference>
<dbReference type="PANTHER" id="PTHR30246:SF1">
    <property type="entry name" value="2-DEHYDRO-3-DEOXY-6-PHOSPHOGALACTONATE ALDOLASE-RELATED"/>
    <property type="match status" value="1"/>
</dbReference>
<comment type="pathway">
    <text evidence="1">Carbohydrate acid metabolism.</text>
</comment>
<evidence type="ECO:0000313" key="7">
    <source>
        <dbReference type="Proteomes" id="UP000306791"/>
    </source>
</evidence>
<sequence length="206" mass="22080">MSEKKILPLVAILRGITPEEVIPVADAIYQAGFHYIEVPLNSPRPLESIARLVEHFGDRACCGAGTVTATAQVEAVAETGARLIVSPNCDQDVIRRTIALKMVSMPGIQTPTEAFSAIAAGARYLKLFPAVNLGPGYVKNLKAVLPGDIDLLAVGGVNLDSMREFFLAGTRGFGIGSDLYKPGRTPEEAAQVAQQYIEKYHSISQQ</sequence>
<dbReference type="Pfam" id="PF01081">
    <property type="entry name" value="Aldolase"/>
    <property type="match status" value="1"/>
</dbReference>
<comment type="caution">
    <text evidence="6">The sequence shown here is derived from an EMBL/GenBank/DDBJ whole genome shotgun (WGS) entry which is preliminary data.</text>
</comment>
<evidence type="ECO:0000256" key="4">
    <source>
        <dbReference type="ARBA" id="ARBA00023239"/>
    </source>
</evidence>
<dbReference type="InterPro" id="IPR013785">
    <property type="entry name" value="Aldolase_TIM"/>
</dbReference>
<evidence type="ECO:0000313" key="6">
    <source>
        <dbReference type="EMBL" id="TLM79654.1"/>
    </source>
</evidence>
<dbReference type="NCBIfam" id="NF006600">
    <property type="entry name" value="PRK09140.1"/>
    <property type="match status" value="1"/>
</dbReference>
<evidence type="ECO:0000256" key="2">
    <source>
        <dbReference type="ARBA" id="ARBA00006906"/>
    </source>
</evidence>
<evidence type="ECO:0000256" key="3">
    <source>
        <dbReference type="ARBA" id="ARBA00011233"/>
    </source>
</evidence>
<gene>
    <name evidence="6" type="ORF">FDY93_01960</name>
</gene>
<accession>A0ABY2USN8</accession>
<keyword evidence="7" id="KW-1185">Reference proteome</keyword>
<evidence type="ECO:0000256" key="5">
    <source>
        <dbReference type="ARBA" id="ARBA00023277"/>
    </source>
</evidence>
<organism evidence="6 7">
    <name type="scientific">Microbulbifer harenosus</name>
    <dbReference type="NCBI Taxonomy" id="2576840"/>
    <lineage>
        <taxon>Bacteria</taxon>
        <taxon>Pseudomonadati</taxon>
        <taxon>Pseudomonadota</taxon>
        <taxon>Gammaproteobacteria</taxon>
        <taxon>Cellvibrionales</taxon>
        <taxon>Microbulbiferaceae</taxon>
        <taxon>Microbulbifer</taxon>
    </lineage>
</organism>
<protein>
    <submittedName>
        <fullName evidence="6">2-dehydro-3-deoxy-6-phosphogalactonate aldolase</fullName>
    </submittedName>
</protein>
<dbReference type="EMBL" id="VANI01000002">
    <property type="protein sequence ID" value="TLM79654.1"/>
    <property type="molecule type" value="Genomic_DNA"/>
</dbReference>
<comment type="similarity">
    <text evidence="2">Belongs to the KHG/KDPG aldolase family.</text>
</comment>
<dbReference type="SUPFAM" id="SSF51569">
    <property type="entry name" value="Aldolase"/>
    <property type="match status" value="1"/>
</dbReference>
<comment type="subunit">
    <text evidence="3">Homotrimer.</text>
</comment>
<keyword evidence="5" id="KW-0119">Carbohydrate metabolism</keyword>
<dbReference type="RefSeq" id="WP_138234061.1">
    <property type="nucleotide sequence ID" value="NZ_CP185860.1"/>
</dbReference>
<dbReference type="InterPro" id="IPR000887">
    <property type="entry name" value="Aldlse_KDPG_KHG"/>
</dbReference>
<evidence type="ECO:0000256" key="1">
    <source>
        <dbReference type="ARBA" id="ARBA00004761"/>
    </source>
</evidence>